<name>A0A0F9HR02_9ZZZZ</name>
<evidence type="ECO:0000313" key="1">
    <source>
        <dbReference type="EMBL" id="KKM05672.1"/>
    </source>
</evidence>
<proteinExistence type="predicted"/>
<organism evidence="1">
    <name type="scientific">marine sediment metagenome</name>
    <dbReference type="NCBI Taxonomy" id="412755"/>
    <lineage>
        <taxon>unclassified sequences</taxon>
        <taxon>metagenomes</taxon>
        <taxon>ecological metagenomes</taxon>
    </lineage>
</organism>
<protein>
    <submittedName>
        <fullName evidence="1">Uncharacterized protein</fullName>
    </submittedName>
</protein>
<sequence length="43" mass="4980">RETIRIFHCGLLVVIIKERGCFATQKTLFTQSRKGNSEEINEI</sequence>
<reference evidence="1" key="1">
    <citation type="journal article" date="2015" name="Nature">
        <title>Complex archaea that bridge the gap between prokaryotes and eukaryotes.</title>
        <authorList>
            <person name="Spang A."/>
            <person name="Saw J.H."/>
            <person name="Jorgensen S.L."/>
            <person name="Zaremba-Niedzwiedzka K."/>
            <person name="Martijn J."/>
            <person name="Lind A.E."/>
            <person name="van Eijk R."/>
            <person name="Schleper C."/>
            <person name="Guy L."/>
            <person name="Ettema T.J."/>
        </authorList>
    </citation>
    <scope>NUCLEOTIDE SEQUENCE</scope>
</reference>
<dbReference type="AlphaFoldDB" id="A0A0F9HR02"/>
<dbReference type="EMBL" id="LAZR01016165">
    <property type="protein sequence ID" value="KKM05672.1"/>
    <property type="molecule type" value="Genomic_DNA"/>
</dbReference>
<accession>A0A0F9HR02</accession>
<gene>
    <name evidence="1" type="ORF">LCGC14_1751750</name>
</gene>
<comment type="caution">
    <text evidence="1">The sequence shown here is derived from an EMBL/GenBank/DDBJ whole genome shotgun (WGS) entry which is preliminary data.</text>
</comment>
<feature type="non-terminal residue" evidence="1">
    <location>
        <position position="1"/>
    </location>
</feature>